<name>T0ZJ88_9ZZZZ</name>
<dbReference type="EMBL" id="AUZZ01010721">
    <property type="protein sequence ID" value="EQD28804.1"/>
    <property type="molecule type" value="Genomic_DNA"/>
</dbReference>
<feature type="non-terminal residue" evidence="1">
    <location>
        <position position="1"/>
    </location>
</feature>
<feature type="non-terminal residue" evidence="1">
    <location>
        <position position="162"/>
    </location>
</feature>
<gene>
    <name evidence="1" type="ORF">B2A_14750</name>
</gene>
<sequence>AAISKRIGLPYSTTLYWIRKLGKKYGIRYTIEPLFLNRFGLFRFVAIAKFKNKRPKVETLRKLLESKPQIQAAFMAKGAYDFFMFFLAPDPAIAEDLVYEIRSDKALASYPSHWYSSYYTQGLGYIPLRDELFTLLKGRVWARTKETPHKHSNQLFLREYAT</sequence>
<reference evidence="1" key="1">
    <citation type="submission" date="2013-08" db="EMBL/GenBank/DDBJ databases">
        <authorList>
            <person name="Mendez C."/>
            <person name="Richter M."/>
            <person name="Ferrer M."/>
            <person name="Sanchez J."/>
        </authorList>
    </citation>
    <scope>NUCLEOTIDE SEQUENCE</scope>
</reference>
<reference evidence="1" key="2">
    <citation type="journal article" date="2014" name="ISME J.">
        <title>Microbial stratification in low pH oxic and suboxic macroscopic growths along an acid mine drainage.</title>
        <authorList>
            <person name="Mendez-Garcia C."/>
            <person name="Mesa V."/>
            <person name="Sprenger R.R."/>
            <person name="Richter M."/>
            <person name="Diez M.S."/>
            <person name="Solano J."/>
            <person name="Bargiela R."/>
            <person name="Golyshina O.V."/>
            <person name="Manteca A."/>
            <person name="Ramos J.L."/>
            <person name="Gallego J.R."/>
            <person name="Llorente I."/>
            <person name="Martins Dos Santos V.A."/>
            <person name="Jensen O.N."/>
            <person name="Pelaez A.I."/>
            <person name="Sanchez J."/>
            <person name="Ferrer M."/>
        </authorList>
    </citation>
    <scope>NUCLEOTIDE SEQUENCE</scope>
</reference>
<comment type="caution">
    <text evidence="1">The sequence shown here is derived from an EMBL/GenBank/DDBJ whole genome shotgun (WGS) entry which is preliminary data.</text>
</comment>
<accession>T0ZJ88</accession>
<evidence type="ECO:0000313" key="1">
    <source>
        <dbReference type="EMBL" id="EQD28804.1"/>
    </source>
</evidence>
<organism evidence="1">
    <name type="scientific">mine drainage metagenome</name>
    <dbReference type="NCBI Taxonomy" id="410659"/>
    <lineage>
        <taxon>unclassified sequences</taxon>
        <taxon>metagenomes</taxon>
        <taxon>ecological metagenomes</taxon>
    </lineage>
</organism>
<dbReference type="AlphaFoldDB" id="T0ZJ88"/>
<proteinExistence type="predicted"/>
<protein>
    <submittedName>
        <fullName evidence="1">Transcriptional regulator, AsnC family</fullName>
    </submittedName>
</protein>